<feature type="domain" description="MobA/VirD2-like nuclease" evidence="2">
    <location>
        <begin position="24"/>
        <end position="146"/>
    </location>
</feature>
<dbReference type="InterPro" id="IPR005094">
    <property type="entry name" value="Endonuclease_MobA/VirD2"/>
</dbReference>
<dbReference type="EMBL" id="QLMG01000084">
    <property type="protein sequence ID" value="RAK08210.1"/>
    <property type="molecule type" value="Genomic_DNA"/>
</dbReference>
<dbReference type="RefSeq" id="WP_111551389.1">
    <property type="nucleotide sequence ID" value="NZ_LIQE01000102.1"/>
</dbReference>
<gene>
    <name evidence="3" type="ORF">ATI53_10849</name>
</gene>
<evidence type="ECO:0000313" key="3">
    <source>
        <dbReference type="EMBL" id="RAK08210.1"/>
    </source>
</evidence>
<reference evidence="3 4" key="1">
    <citation type="submission" date="2018-06" db="EMBL/GenBank/DDBJ databases">
        <title>Genomic Encyclopedia of Archaeal and Bacterial Type Strains, Phase II (KMG-II): from individual species to whole genera.</title>
        <authorList>
            <person name="Goeker M."/>
        </authorList>
    </citation>
    <scope>NUCLEOTIDE SEQUENCE [LARGE SCALE GENOMIC DNA]</scope>
    <source>
        <strain evidence="3 4">DSM 22011</strain>
    </source>
</reference>
<protein>
    <submittedName>
        <fullName evidence="3">Relaxase/mobilization nuclease-like protein</fullName>
    </submittedName>
</protein>
<feature type="region of interest" description="Disordered" evidence="1">
    <location>
        <begin position="406"/>
        <end position="454"/>
    </location>
</feature>
<dbReference type="Pfam" id="PF03432">
    <property type="entry name" value="Relaxase"/>
    <property type="match status" value="1"/>
</dbReference>
<dbReference type="OrthoDB" id="1826980at2"/>
<accession>A0A327XHF3</accession>
<proteinExistence type="predicted"/>
<keyword evidence="4" id="KW-1185">Reference proteome</keyword>
<sequence>MILKAKERGNARQLASYLLSMRDNEHVELHDLRGFVSDDLEEAFEELEAIASQTKCKKPLFSMSLNPPEGAQVSREDFEQAVARIERKLELNDHARALVFHEKDGRRHAHAVWSRIDTEEMRAKNMSFYKQKLMDVSRDLYLEHGWDMPKGMIDRSMRNPLNYSRAEWQQAQRSKQDPKLIKAAIQECWKNSDGTDALKAALEEKGFFLAQGDRRGVVAVDVRVETFSLSRWSGVKAKDVRERIPDADFLPSVLDTKTHIASRMTDKLKTYIHEVDEGYKRASPAIEYKRQQMKARHGEERKAEYSRIAEREKREQLTRAARLPKGFSGIWSRVTGKLSKIKDLNEMEALRSWQRDRTEKDALVTRQLDERQRVQDAVRKMRETRAQEIMQIRKEIAAYVAMKRGDIPSLAKRAQSEEQAKSKMRERGRQGSDGQRQRQRERTRGRGDDRGREF</sequence>
<name>A0A327XHF3_9RHOB</name>
<evidence type="ECO:0000313" key="4">
    <source>
        <dbReference type="Proteomes" id="UP000249165"/>
    </source>
</evidence>
<comment type="caution">
    <text evidence="3">The sequence shown here is derived from an EMBL/GenBank/DDBJ whole genome shotgun (WGS) entry which is preliminary data.</text>
</comment>
<evidence type="ECO:0000256" key="1">
    <source>
        <dbReference type="SAM" id="MobiDB-lite"/>
    </source>
</evidence>
<feature type="compositionally biased region" description="Basic and acidic residues" evidence="1">
    <location>
        <begin position="414"/>
        <end position="454"/>
    </location>
</feature>
<organism evidence="3 4">
    <name type="scientific">Salipiger aestuarii</name>
    <dbReference type="NCBI Taxonomy" id="568098"/>
    <lineage>
        <taxon>Bacteria</taxon>
        <taxon>Pseudomonadati</taxon>
        <taxon>Pseudomonadota</taxon>
        <taxon>Alphaproteobacteria</taxon>
        <taxon>Rhodobacterales</taxon>
        <taxon>Roseobacteraceae</taxon>
        <taxon>Salipiger</taxon>
    </lineage>
</organism>
<evidence type="ECO:0000259" key="2">
    <source>
        <dbReference type="Pfam" id="PF03432"/>
    </source>
</evidence>
<dbReference type="AlphaFoldDB" id="A0A327XHF3"/>
<dbReference type="Proteomes" id="UP000249165">
    <property type="component" value="Unassembled WGS sequence"/>
</dbReference>